<evidence type="ECO:0000313" key="6">
    <source>
        <dbReference type="Proteomes" id="UP000199679"/>
    </source>
</evidence>
<dbReference type="Gene3D" id="1.25.40.10">
    <property type="entry name" value="Tetratricopeptide repeat domain"/>
    <property type="match status" value="1"/>
</dbReference>
<evidence type="ECO:0000256" key="2">
    <source>
        <dbReference type="SAM" id="Phobius"/>
    </source>
</evidence>
<dbReference type="PROSITE" id="PS50293">
    <property type="entry name" value="TPR_REGION"/>
    <property type="match status" value="1"/>
</dbReference>
<evidence type="ECO:0000256" key="1">
    <source>
        <dbReference type="PROSITE-ProRule" id="PRU00339"/>
    </source>
</evidence>
<protein>
    <submittedName>
        <fullName evidence="5">SH3 domain-containing protein</fullName>
    </submittedName>
</protein>
<dbReference type="RefSeq" id="WP_232009339.1">
    <property type="nucleotide sequence ID" value="NZ_LT629740.1"/>
</dbReference>
<proteinExistence type="predicted"/>
<accession>A0A1H2BPP1</accession>
<sequence length="260" mass="29099">MKLKTRYNPVKRGLYLLLLLALPLFSLADDNSALFEKGNTAYAKAQYPAAIKAYQQIVYGGYQSTVLYFNLGNAYFKQGDIPSALLYYEKAHKLSPGDEDINFNIYFANSKTTDKVEPQPEFFATQWWHNIILYYSASTLSVASVLLFIVGFLVLVLYLFTHIMLLKKASFFTGISMLVLGLIAIFIANRQVSYFDNHHQAIVFSNSVTATGSPNPTSKPIFVVHEGTKVNVVQDNGQWIEVELPNGNAGWIAATDVKEI</sequence>
<dbReference type="STRING" id="652787.SAMN05216490_4240"/>
<evidence type="ECO:0000313" key="5">
    <source>
        <dbReference type="EMBL" id="SDT59859.1"/>
    </source>
</evidence>
<dbReference type="PROSITE" id="PS50005">
    <property type="entry name" value="TPR"/>
    <property type="match status" value="1"/>
</dbReference>
<keyword evidence="6" id="KW-1185">Reference proteome</keyword>
<keyword evidence="1" id="KW-0802">TPR repeat</keyword>
<dbReference type="EMBL" id="LT629740">
    <property type="protein sequence ID" value="SDT59859.1"/>
    <property type="molecule type" value="Genomic_DNA"/>
</dbReference>
<keyword evidence="2" id="KW-0812">Transmembrane</keyword>
<feature type="chain" id="PRO_5009270229" evidence="3">
    <location>
        <begin position="29"/>
        <end position="260"/>
    </location>
</feature>
<feature type="domain" description="SH3b" evidence="4">
    <location>
        <begin position="213"/>
        <end position="257"/>
    </location>
</feature>
<dbReference type="SUPFAM" id="SSF48452">
    <property type="entry name" value="TPR-like"/>
    <property type="match status" value="1"/>
</dbReference>
<dbReference type="Proteomes" id="UP000199679">
    <property type="component" value="Chromosome I"/>
</dbReference>
<organism evidence="5 6">
    <name type="scientific">Mucilaginibacter mallensis</name>
    <dbReference type="NCBI Taxonomy" id="652787"/>
    <lineage>
        <taxon>Bacteria</taxon>
        <taxon>Pseudomonadati</taxon>
        <taxon>Bacteroidota</taxon>
        <taxon>Sphingobacteriia</taxon>
        <taxon>Sphingobacteriales</taxon>
        <taxon>Sphingobacteriaceae</taxon>
        <taxon>Mucilaginibacter</taxon>
    </lineage>
</organism>
<evidence type="ECO:0000256" key="3">
    <source>
        <dbReference type="SAM" id="SignalP"/>
    </source>
</evidence>
<keyword evidence="3" id="KW-0732">Signal</keyword>
<gene>
    <name evidence="5" type="ORF">SAMN05216490_4240</name>
</gene>
<dbReference type="InterPro" id="IPR019734">
    <property type="entry name" value="TPR_rpt"/>
</dbReference>
<evidence type="ECO:0000259" key="4">
    <source>
        <dbReference type="Pfam" id="PF08239"/>
    </source>
</evidence>
<dbReference type="Pfam" id="PF08239">
    <property type="entry name" value="SH3_3"/>
    <property type="match status" value="1"/>
</dbReference>
<reference evidence="5 6" key="1">
    <citation type="submission" date="2016-10" db="EMBL/GenBank/DDBJ databases">
        <authorList>
            <person name="de Groot N.N."/>
        </authorList>
    </citation>
    <scope>NUCLEOTIDE SEQUENCE [LARGE SCALE GENOMIC DNA]</scope>
    <source>
        <strain evidence="5 6">MP1X4</strain>
    </source>
</reference>
<dbReference type="AlphaFoldDB" id="A0A1H2BPP1"/>
<keyword evidence="2" id="KW-0472">Membrane</keyword>
<dbReference type="SMART" id="SM00028">
    <property type="entry name" value="TPR"/>
    <property type="match status" value="2"/>
</dbReference>
<feature type="transmembrane region" description="Helical" evidence="2">
    <location>
        <begin position="171"/>
        <end position="188"/>
    </location>
</feature>
<dbReference type="InterPro" id="IPR003646">
    <property type="entry name" value="SH3-like_bac-type"/>
</dbReference>
<dbReference type="InterPro" id="IPR011990">
    <property type="entry name" value="TPR-like_helical_dom_sf"/>
</dbReference>
<feature type="transmembrane region" description="Helical" evidence="2">
    <location>
        <begin position="132"/>
        <end position="159"/>
    </location>
</feature>
<feature type="signal peptide" evidence="3">
    <location>
        <begin position="1"/>
        <end position="28"/>
    </location>
</feature>
<feature type="repeat" description="TPR" evidence="1">
    <location>
        <begin position="65"/>
        <end position="98"/>
    </location>
</feature>
<keyword evidence="2" id="KW-1133">Transmembrane helix</keyword>
<dbReference type="Pfam" id="PF00515">
    <property type="entry name" value="TPR_1"/>
    <property type="match status" value="1"/>
</dbReference>
<name>A0A1H2BPP1_MUCMA</name>
<dbReference type="Gene3D" id="2.30.30.40">
    <property type="entry name" value="SH3 Domains"/>
    <property type="match status" value="1"/>
</dbReference>